<evidence type="ECO:0000313" key="2">
    <source>
        <dbReference type="EMBL" id="MCA9377059.1"/>
    </source>
</evidence>
<evidence type="ECO:0000313" key="3">
    <source>
        <dbReference type="Proteomes" id="UP000741282"/>
    </source>
</evidence>
<proteinExistence type="predicted"/>
<evidence type="ECO:0000256" key="1">
    <source>
        <dbReference type="SAM" id="Phobius"/>
    </source>
</evidence>
<organism evidence="2 3">
    <name type="scientific">Candidatus Dojkabacteria bacterium</name>
    <dbReference type="NCBI Taxonomy" id="2099670"/>
    <lineage>
        <taxon>Bacteria</taxon>
        <taxon>Candidatus Dojkabacteria</taxon>
    </lineage>
</organism>
<protein>
    <submittedName>
        <fullName evidence="2">Uncharacterized protein</fullName>
    </submittedName>
</protein>
<gene>
    <name evidence="2" type="ORF">KC685_04020</name>
</gene>
<reference evidence="2" key="2">
    <citation type="journal article" date="2021" name="Microbiome">
        <title>Successional dynamics and alternative stable states in a saline activated sludge microbial community over 9 years.</title>
        <authorList>
            <person name="Wang Y."/>
            <person name="Ye J."/>
            <person name="Ju F."/>
            <person name="Liu L."/>
            <person name="Boyd J.A."/>
            <person name="Deng Y."/>
            <person name="Parks D.H."/>
            <person name="Jiang X."/>
            <person name="Yin X."/>
            <person name="Woodcroft B.J."/>
            <person name="Tyson G.W."/>
            <person name="Hugenholtz P."/>
            <person name="Polz M.F."/>
            <person name="Zhang T."/>
        </authorList>
    </citation>
    <scope>NUCLEOTIDE SEQUENCE</scope>
    <source>
        <strain evidence="2">HKST-UBA17</strain>
    </source>
</reference>
<reference evidence="2" key="1">
    <citation type="submission" date="2020-04" db="EMBL/GenBank/DDBJ databases">
        <authorList>
            <person name="Zhang T."/>
        </authorList>
    </citation>
    <scope>NUCLEOTIDE SEQUENCE</scope>
    <source>
        <strain evidence="2">HKST-UBA17</strain>
    </source>
</reference>
<keyword evidence="1" id="KW-0812">Transmembrane</keyword>
<dbReference type="Proteomes" id="UP000741282">
    <property type="component" value="Unassembled WGS sequence"/>
</dbReference>
<sequence length="79" mass="8250">MGEKKEAPVVAMSETEGSGGINWAWIREGAVVAGVVALVVIVAIAASHLGQDTEPITNGMFQRCMEIAPFSVNPIVPCP</sequence>
<keyword evidence="1" id="KW-1133">Transmembrane helix</keyword>
<comment type="caution">
    <text evidence="2">The sequence shown here is derived from an EMBL/GenBank/DDBJ whole genome shotgun (WGS) entry which is preliminary data.</text>
</comment>
<name>A0A955KXG9_9BACT</name>
<accession>A0A955KXG9</accession>
<dbReference type="AlphaFoldDB" id="A0A955KXG9"/>
<feature type="transmembrane region" description="Helical" evidence="1">
    <location>
        <begin position="30"/>
        <end position="50"/>
    </location>
</feature>
<dbReference type="EMBL" id="JAGQLN010000015">
    <property type="protein sequence ID" value="MCA9377059.1"/>
    <property type="molecule type" value="Genomic_DNA"/>
</dbReference>
<keyword evidence="1" id="KW-0472">Membrane</keyword>